<dbReference type="STRING" id="224013.ACX27_17405"/>
<proteinExistence type="predicted"/>
<dbReference type="PANTHER" id="PTHR36341:SF3">
    <property type="entry name" value="DUF2996 FAMILY PROTEIN"/>
    <property type="match status" value="1"/>
</dbReference>
<sequence>MADETNHNQAGEVAPSTVDKQAPTVAEANAPSTSEPVATDIPTANAPDPKAANPKTNPNAAKPTADGAEKPAAAKAAKKEKAPAVEDKPFAEFIQQEYIPALQKAIAEEGVQDLQLTFAKQKLPIAGLPSDEEYWQVIGNWQNGQRQFNVYFPDEDIQGKKGFSCNEGKRPSTLESFLIDERKTTLDLLVFGLVRRLNSQKWLGRN</sequence>
<dbReference type="EMBL" id="CP012036">
    <property type="protein sequence ID" value="ALF54212.1"/>
    <property type="molecule type" value="Genomic_DNA"/>
</dbReference>
<evidence type="ECO:0000313" key="3">
    <source>
        <dbReference type="Proteomes" id="UP000062645"/>
    </source>
</evidence>
<evidence type="ECO:0008006" key="4">
    <source>
        <dbReference type="Google" id="ProtNLM"/>
    </source>
</evidence>
<reference evidence="2 3" key="2">
    <citation type="journal article" date="2016" name="Genome Announc.">
        <title>Draft Genome Sequence of the N2-Fixing Cyanobacterium Nostoc piscinale CENA21, Isolated from the Brazilian Amazon Floodplain.</title>
        <authorList>
            <person name="Leao T."/>
            <person name="Guimaraes P.I."/>
            <person name="de Melo A.G."/>
            <person name="Ramos R.T."/>
            <person name="Leao P.N."/>
            <person name="Silva A."/>
            <person name="Fiore M.F."/>
            <person name="Schneider M.P."/>
        </authorList>
    </citation>
    <scope>NUCLEOTIDE SEQUENCE [LARGE SCALE GENOMIC DNA]</scope>
    <source>
        <strain evidence="2 3">CENA21</strain>
    </source>
</reference>
<gene>
    <name evidence="2" type="ORF">ACX27_17405</name>
</gene>
<protein>
    <recommendedName>
        <fullName evidence="4">DUF2996 domain-containing protein</fullName>
    </recommendedName>
</protein>
<feature type="compositionally biased region" description="Low complexity" evidence="1">
    <location>
        <begin position="42"/>
        <end position="75"/>
    </location>
</feature>
<dbReference type="PATRIC" id="fig|224013.5.peg.4167"/>
<dbReference type="Proteomes" id="UP000062645">
    <property type="component" value="Chromosome"/>
</dbReference>
<name>A0A0M5MIP8_9NOSO</name>
<reference evidence="3" key="1">
    <citation type="submission" date="2015-07" db="EMBL/GenBank/DDBJ databases">
        <title>Genome Of Nitrogen-Fixing Cyanobacterium Nostoc piscinale CENA21 From Solimoes/Amazon River Floodplain Sediments And Comparative Genomics To Uncover Biosynthetic Natural Products Potential.</title>
        <authorList>
            <person name="Leao T.F."/>
            <person name="Leao P.N."/>
            <person name="Guimaraes P.I."/>
            <person name="de Melo A.G.C."/>
            <person name="Ramos R.T.J."/>
            <person name="Silva A."/>
            <person name="Fiore M.F."/>
            <person name="Schneider M.P.C."/>
        </authorList>
    </citation>
    <scope>NUCLEOTIDE SEQUENCE [LARGE SCALE GENOMIC DNA]</scope>
    <source>
        <strain evidence="3">CENA21</strain>
    </source>
</reference>
<evidence type="ECO:0000256" key="1">
    <source>
        <dbReference type="SAM" id="MobiDB-lite"/>
    </source>
</evidence>
<dbReference type="InterPro" id="IPR021374">
    <property type="entry name" value="DUF2996"/>
</dbReference>
<dbReference type="Pfam" id="PF11210">
    <property type="entry name" value="DUF2996"/>
    <property type="match status" value="1"/>
</dbReference>
<evidence type="ECO:0000313" key="2">
    <source>
        <dbReference type="EMBL" id="ALF54212.1"/>
    </source>
</evidence>
<dbReference type="KEGG" id="npz:ACX27_17405"/>
<accession>A0A0M5MIP8</accession>
<keyword evidence="3" id="KW-1185">Reference proteome</keyword>
<dbReference type="AlphaFoldDB" id="A0A0M5MIP8"/>
<dbReference type="PANTHER" id="PTHR36341">
    <property type="entry name" value="DUF2996 FAMILY PROTEIN"/>
    <property type="match status" value="1"/>
</dbReference>
<dbReference type="OrthoDB" id="465001at2"/>
<feature type="region of interest" description="Disordered" evidence="1">
    <location>
        <begin position="1"/>
        <end position="85"/>
    </location>
</feature>
<dbReference type="RefSeq" id="WP_062294729.1">
    <property type="nucleotide sequence ID" value="NZ_CP012036.1"/>
</dbReference>
<organism evidence="2 3">
    <name type="scientific">Nostoc piscinale CENA21</name>
    <dbReference type="NCBI Taxonomy" id="224013"/>
    <lineage>
        <taxon>Bacteria</taxon>
        <taxon>Bacillati</taxon>
        <taxon>Cyanobacteriota</taxon>
        <taxon>Cyanophyceae</taxon>
        <taxon>Nostocales</taxon>
        <taxon>Nostocaceae</taxon>
        <taxon>Nostoc</taxon>
    </lineage>
</organism>